<gene>
    <name evidence="1" type="ORF">METZ01_LOCUS359776</name>
</gene>
<organism evidence="1">
    <name type="scientific">marine metagenome</name>
    <dbReference type="NCBI Taxonomy" id="408172"/>
    <lineage>
        <taxon>unclassified sequences</taxon>
        <taxon>metagenomes</taxon>
        <taxon>ecological metagenomes</taxon>
    </lineage>
</organism>
<protein>
    <submittedName>
        <fullName evidence="1">Uncharacterized protein</fullName>
    </submittedName>
</protein>
<proteinExistence type="predicted"/>
<evidence type="ECO:0000313" key="1">
    <source>
        <dbReference type="EMBL" id="SVD06922.1"/>
    </source>
</evidence>
<accession>A0A382SBH7</accession>
<dbReference type="AlphaFoldDB" id="A0A382SBH7"/>
<reference evidence="1" key="1">
    <citation type="submission" date="2018-05" db="EMBL/GenBank/DDBJ databases">
        <authorList>
            <person name="Lanie J.A."/>
            <person name="Ng W.-L."/>
            <person name="Kazmierczak K.M."/>
            <person name="Andrzejewski T.M."/>
            <person name="Davidsen T.M."/>
            <person name="Wayne K.J."/>
            <person name="Tettelin H."/>
            <person name="Glass J.I."/>
            <person name="Rusch D."/>
            <person name="Podicherti R."/>
            <person name="Tsui H.-C.T."/>
            <person name="Winkler M.E."/>
        </authorList>
    </citation>
    <scope>NUCLEOTIDE SEQUENCE</scope>
</reference>
<sequence>MKEINSTVKTSFFKKIFIKICRILGFEIIDQSSFYVPTQKKFLNENLNIQGKKSITLPLGETKISRKVKALTIIYRSCTNINMLTQNKKRLFDKEKSEYTFRSLNSIIVSLNQAKKSFPQIEFDVVIVDYNSKKSDLDQMQKQLNKSYFKNSIISLNLNEFKDKIKKINAENKNVTENQMSNMSNIHKSLLIAKKQCKDLVYFVEDDYLHQQEAIREMIFAYERIASQTNRELILCPTDYPYLYTKMDFTNIFLGSTKHWRVVGETLC</sequence>
<feature type="non-terminal residue" evidence="1">
    <location>
        <position position="268"/>
    </location>
</feature>
<name>A0A382SBH7_9ZZZZ</name>
<dbReference type="EMBL" id="UINC01127659">
    <property type="protein sequence ID" value="SVD06922.1"/>
    <property type="molecule type" value="Genomic_DNA"/>
</dbReference>